<feature type="compositionally biased region" description="Basic and acidic residues" evidence="1">
    <location>
        <begin position="54"/>
        <end position="69"/>
    </location>
</feature>
<dbReference type="Proteomes" id="UP000658997">
    <property type="component" value="Unassembled WGS sequence"/>
</dbReference>
<evidence type="ECO:0000313" key="4">
    <source>
        <dbReference type="Proteomes" id="UP000179920"/>
    </source>
</evidence>
<name>A0A1K0GCS0_9BASI</name>
<protein>
    <submittedName>
        <fullName evidence="2">Uncharacterized protein</fullName>
    </submittedName>
</protein>
<organism evidence="2 4">
    <name type="scientific">Ustilago bromivora</name>
    <dbReference type="NCBI Taxonomy" id="307758"/>
    <lineage>
        <taxon>Eukaryota</taxon>
        <taxon>Fungi</taxon>
        <taxon>Dikarya</taxon>
        <taxon>Basidiomycota</taxon>
        <taxon>Ustilaginomycotina</taxon>
        <taxon>Ustilaginomycetes</taxon>
        <taxon>Ustilaginales</taxon>
        <taxon>Ustilaginaceae</taxon>
        <taxon>Ustilago</taxon>
    </lineage>
</organism>
<feature type="compositionally biased region" description="Basic and acidic residues" evidence="1">
    <location>
        <begin position="77"/>
        <end position="94"/>
    </location>
</feature>
<reference evidence="3" key="3">
    <citation type="submission" date="2018-08" db="EMBL/GenBank/DDBJ databases">
        <authorList>
            <person name="Guldener U."/>
        </authorList>
    </citation>
    <scope>NUCLEOTIDE SEQUENCE</scope>
    <source>
        <strain evidence="3">UB2</strain>
    </source>
</reference>
<gene>
    <name evidence="3" type="ORF">UBRO2_01362</name>
    <name evidence="2" type="ORF">UBRO_20171</name>
</gene>
<dbReference type="EMBL" id="ULHB01000017">
    <property type="protein sequence ID" value="SYW76291.1"/>
    <property type="molecule type" value="Genomic_DNA"/>
</dbReference>
<keyword evidence="5" id="KW-1185">Reference proteome</keyword>
<feature type="region of interest" description="Disordered" evidence="1">
    <location>
        <begin position="54"/>
        <end position="94"/>
    </location>
</feature>
<dbReference type="AlphaFoldDB" id="A0A1K0GCS0"/>
<dbReference type="Proteomes" id="UP000179920">
    <property type="component" value="Chromosome XIX"/>
</dbReference>
<evidence type="ECO:0000256" key="1">
    <source>
        <dbReference type="SAM" id="MobiDB-lite"/>
    </source>
</evidence>
<dbReference type="EMBL" id="LT558135">
    <property type="protein sequence ID" value="SAM85878.1"/>
    <property type="molecule type" value="Genomic_DNA"/>
</dbReference>
<proteinExistence type="predicted"/>
<accession>A0A1K0GCS0</accession>
<evidence type="ECO:0000313" key="3">
    <source>
        <dbReference type="EMBL" id="SYW76291.1"/>
    </source>
</evidence>
<reference evidence="2" key="2">
    <citation type="submission" date="2016-04" db="EMBL/GenBank/DDBJ databases">
        <authorList>
            <person name="Evans L.H."/>
            <person name="Alamgir A."/>
            <person name="Owens N."/>
            <person name="Weber N.D."/>
            <person name="Virtaneva K."/>
            <person name="Barbian K."/>
            <person name="Babar A."/>
            <person name="Rosenke K."/>
        </authorList>
    </citation>
    <scope>NUCLEOTIDE SEQUENCE</scope>
    <source>
        <strain evidence="2">UB2112</strain>
    </source>
</reference>
<sequence length="94" mass="10927">MQQRIREWAVADQNNILAIWARSRALKLTLLQPYRQGKNRPMDLGKKLGQFRREVYGNTSKNKEGEEKPQKKRLGKKERMCLKADEGGAEGEKK</sequence>
<evidence type="ECO:0000313" key="2">
    <source>
        <dbReference type="EMBL" id="SAM85878.1"/>
    </source>
</evidence>
<reference evidence="4" key="1">
    <citation type="submission" date="2016-04" db="EMBL/GenBank/DDBJ databases">
        <authorList>
            <person name="Guldener U."/>
            <person name="Guldener U."/>
        </authorList>
    </citation>
    <scope>NUCLEOTIDE SEQUENCE [LARGE SCALE GENOMIC DNA]</scope>
    <source>
        <strain evidence="4">UB2112</strain>
    </source>
</reference>
<evidence type="ECO:0000313" key="5">
    <source>
        <dbReference type="Proteomes" id="UP000658997"/>
    </source>
</evidence>